<gene>
    <name evidence="2" type="ORF">Poly21_35010</name>
</gene>
<dbReference type="GO" id="GO:0004803">
    <property type="term" value="F:transposase activity"/>
    <property type="evidence" value="ECO:0007669"/>
    <property type="project" value="InterPro"/>
</dbReference>
<proteinExistence type="predicted"/>
<dbReference type="NCBIfam" id="NF033573">
    <property type="entry name" value="transpos_IS200"/>
    <property type="match status" value="1"/>
</dbReference>
<evidence type="ECO:0000313" key="2">
    <source>
        <dbReference type="EMBL" id="TWU16296.1"/>
    </source>
</evidence>
<organism evidence="2 3">
    <name type="scientific">Allorhodopirellula heiligendammensis</name>
    <dbReference type="NCBI Taxonomy" id="2714739"/>
    <lineage>
        <taxon>Bacteria</taxon>
        <taxon>Pseudomonadati</taxon>
        <taxon>Planctomycetota</taxon>
        <taxon>Planctomycetia</taxon>
        <taxon>Pirellulales</taxon>
        <taxon>Pirellulaceae</taxon>
        <taxon>Allorhodopirellula</taxon>
    </lineage>
</organism>
<dbReference type="EMBL" id="SJPU01000002">
    <property type="protein sequence ID" value="TWU16296.1"/>
    <property type="molecule type" value="Genomic_DNA"/>
</dbReference>
<accession>A0A5C6BYE3</accession>
<keyword evidence="3" id="KW-1185">Reference proteome</keyword>
<dbReference type="RefSeq" id="WP_146407978.1">
    <property type="nucleotide sequence ID" value="NZ_SJPU01000002.1"/>
</dbReference>
<comment type="caution">
    <text evidence="2">The sequence shown here is derived from an EMBL/GenBank/DDBJ whole genome shotgun (WGS) entry which is preliminary data.</text>
</comment>
<dbReference type="GO" id="GO:0006313">
    <property type="term" value="P:DNA transposition"/>
    <property type="evidence" value="ECO:0007669"/>
    <property type="project" value="InterPro"/>
</dbReference>
<evidence type="ECO:0000313" key="3">
    <source>
        <dbReference type="Proteomes" id="UP000319908"/>
    </source>
</evidence>
<dbReference type="Pfam" id="PF01797">
    <property type="entry name" value="Y1_Tnp"/>
    <property type="match status" value="1"/>
</dbReference>
<dbReference type="Gene3D" id="3.30.70.1290">
    <property type="entry name" value="Transposase IS200-like"/>
    <property type="match status" value="1"/>
</dbReference>
<dbReference type="SUPFAM" id="SSF143422">
    <property type="entry name" value="Transposase IS200-like"/>
    <property type="match status" value="1"/>
</dbReference>
<reference evidence="2 3" key="1">
    <citation type="journal article" date="2020" name="Antonie Van Leeuwenhoek">
        <title>Rhodopirellula heiligendammensis sp. nov., Rhodopirellula pilleata sp. nov., and Rhodopirellula solitaria sp. nov. isolated from natural or artificial marine surfaces in Northern Germany and California, USA, and emended description of the genus Rhodopirellula.</title>
        <authorList>
            <person name="Kallscheuer N."/>
            <person name="Wiegand S."/>
            <person name="Jogler M."/>
            <person name="Boedeker C."/>
            <person name="Peeters S.H."/>
            <person name="Rast P."/>
            <person name="Heuer A."/>
            <person name="Jetten M.S.M."/>
            <person name="Rohde M."/>
            <person name="Jogler C."/>
        </authorList>
    </citation>
    <scope>NUCLEOTIDE SEQUENCE [LARGE SCALE GENOMIC DNA]</scope>
    <source>
        <strain evidence="2 3">Poly21</strain>
    </source>
</reference>
<dbReference type="OrthoDB" id="9798161at2"/>
<dbReference type="Proteomes" id="UP000319908">
    <property type="component" value="Unassembled WGS sequence"/>
</dbReference>
<sequence>MSGTHHQLLYHLVFSTKHRKPYLQSQTRETMFEYLGGTVKGLDGVPMIVGGWVDHVHLLVKLKTTHCLSDFMRELKACTSRKFNEESGKQHKFGWQDGYGAFTVGRSQLDSVTRYIEKQEQHHSKETFQEEYVRMLQLCEIEYDPKYLWD</sequence>
<evidence type="ECO:0000259" key="1">
    <source>
        <dbReference type="SMART" id="SM01321"/>
    </source>
</evidence>
<dbReference type="GO" id="GO:0003677">
    <property type="term" value="F:DNA binding"/>
    <property type="evidence" value="ECO:0007669"/>
    <property type="project" value="InterPro"/>
</dbReference>
<dbReference type="SMART" id="SM01321">
    <property type="entry name" value="Y1_Tnp"/>
    <property type="match status" value="1"/>
</dbReference>
<feature type="domain" description="Transposase IS200-like" evidence="1">
    <location>
        <begin position="5"/>
        <end position="119"/>
    </location>
</feature>
<dbReference type="PANTHER" id="PTHR33360">
    <property type="entry name" value="TRANSPOSASE FOR INSERTION SEQUENCE ELEMENT IS200"/>
    <property type="match status" value="1"/>
</dbReference>
<dbReference type="InterPro" id="IPR036515">
    <property type="entry name" value="Transposase_17_sf"/>
</dbReference>
<protein>
    <submittedName>
        <fullName evidence="2">Transposase IS200 like protein</fullName>
    </submittedName>
</protein>
<dbReference type="InterPro" id="IPR002686">
    <property type="entry name" value="Transposase_17"/>
</dbReference>
<dbReference type="PANTHER" id="PTHR33360:SF2">
    <property type="entry name" value="TRANSPOSASE FOR INSERTION SEQUENCE ELEMENT IS200"/>
    <property type="match status" value="1"/>
</dbReference>
<name>A0A5C6BYE3_9BACT</name>
<dbReference type="AlphaFoldDB" id="A0A5C6BYE3"/>